<accession>A0A420YH88</accession>
<name>A0A420YH88_9PEZI</name>
<dbReference type="Gene3D" id="1.20.120.1900">
    <property type="entry name" value="Gamma-tubulin complex, C-terminal domain"/>
    <property type="match status" value="1"/>
</dbReference>
<dbReference type="STRING" id="177199.A0A420YH88"/>
<dbReference type="GO" id="GO:0051321">
    <property type="term" value="P:meiotic cell cycle"/>
    <property type="evidence" value="ECO:0007669"/>
    <property type="project" value="TreeGrafter"/>
</dbReference>
<gene>
    <name evidence="8" type="ORF">DL546_008421</name>
</gene>
<dbReference type="GO" id="GO:0000278">
    <property type="term" value="P:mitotic cell cycle"/>
    <property type="evidence" value="ECO:0007669"/>
    <property type="project" value="TreeGrafter"/>
</dbReference>
<organism evidence="8 9">
    <name type="scientific">Coniochaeta pulveracea</name>
    <dbReference type="NCBI Taxonomy" id="177199"/>
    <lineage>
        <taxon>Eukaryota</taxon>
        <taxon>Fungi</taxon>
        <taxon>Dikarya</taxon>
        <taxon>Ascomycota</taxon>
        <taxon>Pezizomycotina</taxon>
        <taxon>Sordariomycetes</taxon>
        <taxon>Sordariomycetidae</taxon>
        <taxon>Coniochaetales</taxon>
        <taxon>Coniochaetaceae</taxon>
        <taxon>Coniochaeta</taxon>
    </lineage>
</organism>
<proteinExistence type="inferred from homology"/>
<dbReference type="GO" id="GO:0000922">
    <property type="term" value="C:spindle pole"/>
    <property type="evidence" value="ECO:0007669"/>
    <property type="project" value="InterPro"/>
</dbReference>
<feature type="domain" description="Gamma tubulin complex component protein N-terminal" evidence="7">
    <location>
        <begin position="193"/>
        <end position="473"/>
    </location>
</feature>
<dbReference type="GO" id="GO:0005874">
    <property type="term" value="C:microtubule"/>
    <property type="evidence" value="ECO:0007669"/>
    <property type="project" value="UniProtKB-KW"/>
</dbReference>
<dbReference type="PANTHER" id="PTHR19302:SF70">
    <property type="entry name" value="GAMMA-TUBULIN COMPLEX COMPONENT 6"/>
    <property type="match status" value="1"/>
</dbReference>
<dbReference type="OrthoDB" id="775571at2759"/>
<dbReference type="GO" id="GO:0043015">
    <property type="term" value="F:gamma-tubulin binding"/>
    <property type="evidence" value="ECO:0007669"/>
    <property type="project" value="InterPro"/>
</dbReference>
<keyword evidence="9" id="KW-1185">Reference proteome</keyword>
<dbReference type="GO" id="GO:0000930">
    <property type="term" value="C:gamma-tubulin complex"/>
    <property type="evidence" value="ECO:0007669"/>
    <property type="project" value="TreeGrafter"/>
</dbReference>
<feature type="domain" description="Gamma tubulin complex component C-terminal" evidence="6">
    <location>
        <begin position="478"/>
        <end position="820"/>
    </location>
</feature>
<dbReference type="EMBL" id="QVQW01000010">
    <property type="protein sequence ID" value="RKU47223.1"/>
    <property type="molecule type" value="Genomic_DNA"/>
</dbReference>
<evidence type="ECO:0000259" key="7">
    <source>
        <dbReference type="Pfam" id="PF17681"/>
    </source>
</evidence>
<sequence length="833" mass="94292">MAQRRGGDSDVFAIPDFWKSSTWLDTAVVELQSEGMFSLDVHREAPEYIVGLVEEKPSEGYFRLPPLLELPPLPDVKQKIEPSFEEPVTLDTFGKDVDDLWLLECSKVKHVPEIKTWATFEQRNEQVPLSTFISEAGPAAFDALLAVEDGPFKILDNDKYLTTDHRTYCASLLNLVLVLKEFDPSCNSKPSSSLSDEQLISLLFDEVHTVEYKSEFLRNTIREVLRAVSKPWTDLVGEWIGLRAEKGIAITKNRPGKGFVRVEDKLWVDDQGFELEEPDYFLNAEAIPSFLPDDVAQEMFETGRNLRFVRDNHPDHRLAKPDGVITANPPKLEWHFDWEAISEVEMKAKEYEQALTCYLEQNTARTLAADDGDNESSTSQGGYDFQLFGKDEGQMADNMLKMFSQPRTPKAIPQDDRLQDVLVSQLFAPDMAMSSLATTDFNPHWSLLPLLSFGPIISAQARIVNKECARLLFSAHNLRSHLRLQRQYHLLGNGLFVSRLSHALFDPDLDTAERRAGIALTGGVMGLRLNGRENWPPASSELRLALMGVLAESYEPFHPTQPSASKTELPPDMDISFAVRDLSPEEIEKCMDPNSLYALDFLRLSYKPPSALRPVMTPIALFKYDRIFRFLLQVLRMLYVVNSLFREIVSRDGNADPASLRLRVEAHHFITRLAAYFFDTGIAGPWTRFEAWLDDLERSLSAPADDGDQERSHTGPDRLRDRHEAVLDEIMDALLLRKRQQPVMQLLEDIFSIVLQFANCWRRRRSGGNDDLGTERLLKGFGKKVDVFTSVCRGLSEKGNGKAGCGEDGGIGRLLLLLDMRPMFAHEAYSEQS</sequence>
<evidence type="ECO:0000256" key="4">
    <source>
        <dbReference type="ARBA" id="ARBA00023212"/>
    </source>
</evidence>
<protein>
    <recommendedName>
        <fullName evidence="5">Spindle pole body component</fullName>
    </recommendedName>
</protein>
<dbReference type="Pfam" id="PF04130">
    <property type="entry name" value="GCP_C_terminal"/>
    <property type="match status" value="1"/>
</dbReference>
<dbReference type="InterPro" id="IPR041470">
    <property type="entry name" value="GCP_N"/>
</dbReference>
<dbReference type="GO" id="GO:0007020">
    <property type="term" value="P:microtubule nucleation"/>
    <property type="evidence" value="ECO:0007669"/>
    <property type="project" value="InterPro"/>
</dbReference>
<dbReference type="InterPro" id="IPR007259">
    <property type="entry name" value="GCP"/>
</dbReference>
<dbReference type="GO" id="GO:0051225">
    <property type="term" value="P:spindle assembly"/>
    <property type="evidence" value="ECO:0007669"/>
    <property type="project" value="TreeGrafter"/>
</dbReference>
<dbReference type="GO" id="GO:0031122">
    <property type="term" value="P:cytoplasmic microtubule organization"/>
    <property type="evidence" value="ECO:0007669"/>
    <property type="project" value="TreeGrafter"/>
</dbReference>
<dbReference type="GO" id="GO:0005816">
    <property type="term" value="C:spindle pole body"/>
    <property type="evidence" value="ECO:0007669"/>
    <property type="project" value="UniProtKB-ARBA"/>
</dbReference>
<evidence type="ECO:0000313" key="8">
    <source>
        <dbReference type="EMBL" id="RKU47223.1"/>
    </source>
</evidence>
<dbReference type="PANTHER" id="PTHR19302">
    <property type="entry name" value="GAMMA TUBULIN COMPLEX PROTEIN"/>
    <property type="match status" value="1"/>
</dbReference>
<reference evidence="8 9" key="1">
    <citation type="submission" date="2018-08" db="EMBL/GenBank/DDBJ databases">
        <title>Draft genome of the lignicolous fungus Coniochaeta pulveracea.</title>
        <authorList>
            <person name="Borstlap C.J."/>
            <person name="De Witt R.N."/>
            <person name="Botha A."/>
            <person name="Volschenk H."/>
        </authorList>
    </citation>
    <scope>NUCLEOTIDE SEQUENCE [LARGE SCALE GENOMIC DNA]</scope>
    <source>
        <strain evidence="8 9">CAB683</strain>
    </source>
</reference>
<dbReference type="GO" id="GO:0051011">
    <property type="term" value="F:microtubule minus-end binding"/>
    <property type="evidence" value="ECO:0007669"/>
    <property type="project" value="TreeGrafter"/>
</dbReference>
<evidence type="ECO:0000256" key="3">
    <source>
        <dbReference type="ARBA" id="ARBA00022701"/>
    </source>
</evidence>
<evidence type="ECO:0000313" key="9">
    <source>
        <dbReference type="Proteomes" id="UP000275385"/>
    </source>
</evidence>
<keyword evidence="4 5" id="KW-0206">Cytoskeleton</keyword>
<dbReference type="Proteomes" id="UP000275385">
    <property type="component" value="Unassembled WGS sequence"/>
</dbReference>
<dbReference type="Pfam" id="PF17681">
    <property type="entry name" value="GCP_N_terminal"/>
    <property type="match status" value="1"/>
</dbReference>
<dbReference type="AlphaFoldDB" id="A0A420YH88"/>
<comment type="caution">
    <text evidence="8">The sequence shown here is derived from an EMBL/GenBank/DDBJ whole genome shotgun (WGS) entry which is preliminary data.</text>
</comment>
<comment type="similarity">
    <text evidence="1 5">Belongs to the TUBGCP family.</text>
</comment>
<evidence type="ECO:0000259" key="6">
    <source>
        <dbReference type="Pfam" id="PF04130"/>
    </source>
</evidence>
<dbReference type="InterPro" id="IPR040457">
    <property type="entry name" value="GCP_C"/>
</dbReference>
<evidence type="ECO:0000256" key="5">
    <source>
        <dbReference type="RuleBase" id="RU363050"/>
    </source>
</evidence>
<keyword evidence="3 5" id="KW-0493">Microtubule</keyword>
<keyword evidence="2 5" id="KW-0963">Cytoplasm</keyword>
<evidence type="ECO:0000256" key="1">
    <source>
        <dbReference type="ARBA" id="ARBA00010337"/>
    </source>
</evidence>
<dbReference type="InterPro" id="IPR042241">
    <property type="entry name" value="GCP_C_sf"/>
</dbReference>
<evidence type="ECO:0000256" key="2">
    <source>
        <dbReference type="ARBA" id="ARBA00022490"/>
    </source>
</evidence>
<comment type="subcellular location">
    <subcellularLocation>
        <location evidence="5">Cytoplasm</location>
        <location evidence="5">Cytoskeleton</location>
        <location evidence="5">Microtubule organizing center</location>
    </subcellularLocation>
</comment>